<keyword evidence="2 7" id="KW-0812">Transmembrane</keyword>
<dbReference type="GO" id="GO:0006643">
    <property type="term" value="P:membrane lipid metabolic process"/>
    <property type="evidence" value="ECO:0007669"/>
    <property type="project" value="TreeGrafter"/>
</dbReference>
<dbReference type="InterPro" id="IPR051689">
    <property type="entry name" value="Sterol_desaturase/TMEM195"/>
</dbReference>
<evidence type="ECO:0000256" key="1">
    <source>
        <dbReference type="ARBA" id="ARBA00004127"/>
    </source>
</evidence>
<name>I7ZGM0_9GAMM</name>
<evidence type="ECO:0000256" key="7">
    <source>
        <dbReference type="SAM" id="Phobius"/>
    </source>
</evidence>
<dbReference type="STRING" id="1172194.WQQ_11660"/>
<organism evidence="9 10">
    <name type="scientific">Hydrocarboniphaga effusa AP103</name>
    <dbReference type="NCBI Taxonomy" id="1172194"/>
    <lineage>
        <taxon>Bacteria</taxon>
        <taxon>Pseudomonadati</taxon>
        <taxon>Pseudomonadota</taxon>
        <taxon>Gammaproteobacteria</taxon>
        <taxon>Nevskiales</taxon>
        <taxon>Nevskiaceae</taxon>
        <taxon>Hydrocarboniphaga</taxon>
    </lineage>
</organism>
<reference evidence="9 10" key="1">
    <citation type="journal article" date="2012" name="J. Bacteriol.">
        <title>Genome Sequence of n-Alkane-Degrading Hydrocarboniphaga effusa Strain AP103T (ATCC BAA-332T).</title>
        <authorList>
            <person name="Chang H.K."/>
            <person name="Zylstra G.J."/>
            <person name="Chae J.C."/>
        </authorList>
    </citation>
    <scope>NUCLEOTIDE SEQUENCE [LARGE SCALE GENOMIC DNA]</scope>
    <source>
        <strain evidence="9 10">AP103</strain>
    </source>
</reference>
<dbReference type="GO" id="GO:0008610">
    <property type="term" value="P:lipid biosynthetic process"/>
    <property type="evidence" value="ECO:0007669"/>
    <property type="project" value="InterPro"/>
</dbReference>
<feature type="transmembrane region" description="Helical" evidence="7">
    <location>
        <begin position="91"/>
        <end position="107"/>
    </location>
</feature>
<evidence type="ECO:0000256" key="5">
    <source>
        <dbReference type="ARBA" id="ARBA00023098"/>
    </source>
</evidence>
<keyword evidence="5" id="KW-0443">Lipid metabolism</keyword>
<feature type="transmembrane region" description="Helical" evidence="7">
    <location>
        <begin position="58"/>
        <end position="79"/>
    </location>
</feature>
<feature type="transmembrane region" description="Helical" evidence="7">
    <location>
        <begin position="17"/>
        <end position="37"/>
    </location>
</feature>
<comment type="caution">
    <text evidence="9">The sequence shown here is derived from an EMBL/GenBank/DDBJ whole genome shotgun (WGS) entry which is preliminary data.</text>
</comment>
<evidence type="ECO:0000256" key="3">
    <source>
        <dbReference type="ARBA" id="ARBA00022989"/>
    </source>
</evidence>
<evidence type="ECO:0000256" key="6">
    <source>
        <dbReference type="ARBA" id="ARBA00023136"/>
    </source>
</evidence>
<comment type="subcellular location">
    <subcellularLocation>
        <location evidence="1">Endomembrane system</location>
        <topology evidence="1">Multi-pass membrane protein</topology>
    </subcellularLocation>
</comment>
<dbReference type="AlphaFoldDB" id="I7ZGM0"/>
<dbReference type="PANTHER" id="PTHR21624">
    <property type="entry name" value="STEROL DESATURASE-RELATED PROTEIN"/>
    <property type="match status" value="1"/>
</dbReference>
<gene>
    <name evidence="9" type="ORF">WQQ_11660</name>
</gene>
<dbReference type="EMBL" id="AKGD01000001">
    <property type="protein sequence ID" value="EIT71029.1"/>
    <property type="molecule type" value="Genomic_DNA"/>
</dbReference>
<dbReference type="PANTHER" id="PTHR21624:SF1">
    <property type="entry name" value="ALKYLGLYCEROL MONOOXYGENASE"/>
    <property type="match status" value="1"/>
</dbReference>
<dbReference type="Pfam" id="PF04116">
    <property type="entry name" value="FA_hydroxylase"/>
    <property type="match status" value="1"/>
</dbReference>
<evidence type="ECO:0000259" key="8">
    <source>
        <dbReference type="Pfam" id="PF04116"/>
    </source>
</evidence>
<keyword evidence="3 7" id="KW-1133">Transmembrane helix</keyword>
<dbReference type="GO" id="GO:0050479">
    <property type="term" value="F:glyceryl-ether monooxygenase activity"/>
    <property type="evidence" value="ECO:0007669"/>
    <property type="project" value="TreeGrafter"/>
</dbReference>
<dbReference type="RefSeq" id="WP_007184121.1">
    <property type="nucleotide sequence ID" value="NZ_AKGD01000001.1"/>
</dbReference>
<dbReference type="PATRIC" id="fig|1172194.4.peg.1120"/>
<evidence type="ECO:0000256" key="4">
    <source>
        <dbReference type="ARBA" id="ARBA00023002"/>
    </source>
</evidence>
<evidence type="ECO:0000313" key="9">
    <source>
        <dbReference type="EMBL" id="EIT71029.1"/>
    </source>
</evidence>
<dbReference type="GO" id="GO:0012505">
    <property type="term" value="C:endomembrane system"/>
    <property type="evidence" value="ECO:0007669"/>
    <property type="project" value="UniProtKB-SubCell"/>
</dbReference>
<accession>I7ZGM0</accession>
<proteinExistence type="predicted"/>
<dbReference type="GO" id="GO:0016020">
    <property type="term" value="C:membrane"/>
    <property type="evidence" value="ECO:0007669"/>
    <property type="project" value="GOC"/>
</dbReference>
<evidence type="ECO:0000313" key="10">
    <source>
        <dbReference type="Proteomes" id="UP000003704"/>
    </source>
</evidence>
<keyword evidence="4" id="KW-0560">Oxidoreductase</keyword>
<feature type="domain" description="Fatty acid hydroxylase" evidence="8">
    <location>
        <begin position="94"/>
        <end position="228"/>
    </location>
</feature>
<evidence type="ECO:0000256" key="2">
    <source>
        <dbReference type="ARBA" id="ARBA00022692"/>
    </source>
</evidence>
<keyword evidence="10" id="KW-1185">Reference proteome</keyword>
<dbReference type="GO" id="GO:0005506">
    <property type="term" value="F:iron ion binding"/>
    <property type="evidence" value="ECO:0007669"/>
    <property type="project" value="InterPro"/>
</dbReference>
<sequence>MLNNAIQAIEQVGIEKVFLLLMAPIFLVCMIAEAIVLHRRRQQTYSVHETGTNVVLALSHAVADGIAWALLIGLFYVVYQHRLFDVPFNGWTLLLLVLLQDFFYYWFHRGSHRIRWMWASHVTHHSSERMNLSTALRQSLTYPISGMWLFWLPLAFIGFKPEHVILVVAINLGYQFFVHTEVVRKLPRWFEAVFNTPSHHRVHHARNPQYIDRNYAGVLVIWDKLFGSFVPEEAPCDYGITRQIHTRNPVTMMFHEWRDMFADVARPGALRERLKHLWAPPEWVRPQAVDSRTPTTELKTQSP</sequence>
<keyword evidence="6 7" id="KW-0472">Membrane</keyword>
<protein>
    <submittedName>
        <fullName evidence="9">Sterol desaturase</fullName>
    </submittedName>
</protein>
<dbReference type="Proteomes" id="UP000003704">
    <property type="component" value="Unassembled WGS sequence"/>
</dbReference>
<dbReference type="InterPro" id="IPR006694">
    <property type="entry name" value="Fatty_acid_hydroxylase"/>
</dbReference>
<dbReference type="OrthoDB" id="9770329at2"/>